<feature type="coiled-coil region" evidence="7">
    <location>
        <begin position="453"/>
        <end position="480"/>
    </location>
</feature>
<dbReference type="InterPro" id="IPR050220">
    <property type="entry name" value="Type_II_DNA_Topoisomerases"/>
</dbReference>
<dbReference type="InterPro" id="IPR013758">
    <property type="entry name" value="Topo_IIA_A/C_ab"/>
</dbReference>
<accession>A0A437UAD5</accession>
<dbReference type="InterPro" id="IPR013757">
    <property type="entry name" value="Topo_IIA_A_a_sf"/>
</dbReference>
<dbReference type="PANTHER" id="PTHR43493">
    <property type="entry name" value="DNA GYRASE/TOPOISOMERASE SUBUNIT A"/>
    <property type="match status" value="1"/>
</dbReference>
<dbReference type="InterPro" id="IPR013760">
    <property type="entry name" value="Topo_IIA-like_dom_sf"/>
</dbReference>
<keyword evidence="11" id="KW-1185">Reference proteome</keyword>
<dbReference type="NCBIfam" id="NF007209">
    <property type="entry name" value="PRK09631.1"/>
    <property type="match status" value="1"/>
</dbReference>
<dbReference type="GO" id="GO:0006265">
    <property type="term" value="P:DNA topological change"/>
    <property type="evidence" value="ECO:0007669"/>
    <property type="project" value="UniProtKB-UniRule"/>
</dbReference>
<organism evidence="10 11">
    <name type="scientific">Flavobacterium columnare</name>
    <dbReference type="NCBI Taxonomy" id="996"/>
    <lineage>
        <taxon>Bacteria</taxon>
        <taxon>Pseudomonadati</taxon>
        <taxon>Bacteroidota</taxon>
        <taxon>Flavobacteriia</taxon>
        <taxon>Flavobacteriales</taxon>
        <taxon>Flavobacteriaceae</taxon>
        <taxon>Flavobacterium</taxon>
    </lineage>
</organism>
<evidence type="ECO:0000256" key="3">
    <source>
        <dbReference type="ARBA" id="ARBA00023029"/>
    </source>
</evidence>
<dbReference type="RefSeq" id="WP_127823256.1">
    <property type="nucleotide sequence ID" value="NZ_RQSM01000003.1"/>
</dbReference>
<keyword evidence="4 6" id="KW-0238">DNA-binding</keyword>
<dbReference type="Pfam" id="PF00521">
    <property type="entry name" value="DNA_topoisoIV"/>
    <property type="match status" value="1"/>
</dbReference>
<dbReference type="GO" id="GO:0005737">
    <property type="term" value="C:cytoplasm"/>
    <property type="evidence" value="ECO:0007669"/>
    <property type="project" value="TreeGrafter"/>
</dbReference>
<comment type="similarity">
    <text evidence="2">Belongs to the type II topoisomerase GyrA/ParC subunit family.</text>
</comment>
<dbReference type="SUPFAM" id="SSF56719">
    <property type="entry name" value="Type II DNA topoisomerase"/>
    <property type="match status" value="1"/>
</dbReference>
<evidence type="ECO:0000256" key="2">
    <source>
        <dbReference type="ARBA" id="ARBA00008263"/>
    </source>
</evidence>
<dbReference type="NCBIfam" id="NF009397">
    <property type="entry name" value="PRK12758.1"/>
    <property type="match status" value="1"/>
</dbReference>
<evidence type="ECO:0000256" key="1">
    <source>
        <dbReference type="ARBA" id="ARBA00000185"/>
    </source>
</evidence>
<dbReference type="Gene3D" id="1.10.268.10">
    <property type="entry name" value="Topoisomerase, domain 3"/>
    <property type="match status" value="1"/>
</dbReference>
<dbReference type="GO" id="GO:0009330">
    <property type="term" value="C:DNA topoisomerase type II (double strand cut, ATP-hydrolyzing) complex"/>
    <property type="evidence" value="ECO:0007669"/>
    <property type="project" value="TreeGrafter"/>
</dbReference>
<gene>
    <name evidence="10" type="ORF">EH230_06595</name>
</gene>
<dbReference type="Gene3D" id="3.90.199.10">
    <property type="entry name" value="Topoisomerase II, domain 5"/>
    <property type="match status" value="1"/>
</dbReference>
<dbReference type="GO" id="GO:0005524">
    <property type="term" value="F:ATP binding"/>
    <property type="evidence" value="ECO:0007669"/>
    <property type="project" value="InterPro"/>
</dbReference>
<name>A0A437UAD5_9FLAO</name>
<dbReference type="InterPro" id="IPR002205">
    <property type="entry name" value="Topo_IIA_dom_A"/>
</dbReference>
<dbReference type="PANTHER" id="PTHR43493:SF5">
    <property type="entry name" value="DNA GYRASE SUBUNIT A, CHLOROPLASTIC_MITOCHONDRIAL"/>
    <property type="match status" value="1"/>
</dbReference>
<feature type="domain" description="Topo IIA-type catalytic" evidence="9">
    <location>
        <begin position="70"/>
        <end position="513"/>
    </location>
</feature>
<dbReference type="GO" id="GO:0003677">
    <property type="term" value="F:DNA binding"/>
    <property type="evidence" value="ECO:0007669"/>
    <property type="project" value="UniProtKB-UniRule"/>
</dbReference>
<protein>
    <submittedName>
        <fullName evidence="10">DNA gyrase/topoisomerase IV subunit A</fullName>
    </submittedName>
</protein>
<comment type="catalytic activity">
    <reaction evidence="1 6">
        <text>ATP-dependent breakage, passage and rejoining of double-stranded DNA.</text>
        <dbReference type="EC" id="5.6.2.2"/>
    </reaction>
</comment>
<evidence type="ECO:0000256" key="5">
    <source>
        <dbReference type="ARBA" id="ARBA00023235"/>
    </source>
</evidence>
<dbReference type="SMART" id="SM00434">
    <property type="entry name" value="TOP4c"/>
    <property type="match status" value="1"/>
</dbReference>
<sequence length="901" mass="103183">MSEENENREDDLTPQEESMADENQLGETSFEGEHFYEQDENPEATITKVTGMYKDWFLDYASYVILERAVPAIEDGFKPVQRRIMHSMKELDDGRYNKVANVVGHTMQYHPHGDASIGDAMVQIGQKDLLIDTQGNWGNILTGDGAAASRYIEARLSKFALEVLYSPKITDWGLSYDGRRAEPINLPVKFPLLLAQGGEGIAVGLSTKILPHNFNELIDASVKILKGKPFTLYPDFPTAGIADVSNYNDGLRGGRVRVRAKVSQLDKQTLVITQIPFSTNTTSLIDSILKANDKGKIKIKKIEDNTAAEVEILIHLPPGVSPDKTIDALYAFTACETSISPLGCVIEDNKPLFIGVSEMLRISTHRTVDLLRQELEVQLAELETKWHFSTLEKIFIREEMYIDFKLYSNKEALYTYMYDRFEPFKHLLLRDIVDEDLQKLTQIPMIRITRFDSDKADESIAKLEDEIAQVKHHLEHLTQFAIDFFTRLKEKYGKGRERQTEIRNFENIEATKVVLRNTKLYVNKEEGFVGTSLKKDEYVADCSDIDDVICFLRSGKMIITKVDEKKFIGKDIIHIAIFDKNDKRTIYNMIYRDGKSGPSFIKRFSVSGVTRDKEYDLTQEKTGSQVLYFSANPNGEAETVTILLRQVGSVKKLKWDIDFADIMIKGRASKGNTVAKYPIKKIELKERGISTLRPRRIWFDDTVQRLNVDGRGELLGEFKPNDRLLIIGQNGKLKTVIPELTTHFEDDMIVLEKWNNQKPISAIYYDGEKERYFVKRFLVEHENKEELFISEHERSQLEIVSTDWRPMIEVIFAKKGGVQKENLIVNLEEFIAVKGIKALGNQLTTDKIKQINRLEPLFYEEPLEVKPEENLRNEAELEGENDTKNYDITLEDDGQITLSLD</sequence>
<evidence type="ECO:0000313" key="10">
    <source>
        <dbReference type="EMBL" id="RVU90596.1"/>
    </source>
</evidence>
<proteinExistence type="inferred from homology"/>
<keyword evidence="3 6" id="KW-0799">Topoisomerase</keyword>
<keyword evidence="7" id="KW-0175">Coiled coil</keyword>
<feature type="region of interest" description="Disordered" evidence="8">
    <location>
        <begin position="1"/>
        <end position="27"/>
    </location>
</feature>
<reference evidence="10" key="1">
    <citation type="submission" date="2018-12" db="EMBL/GenBank/DDBJ databases">
        <title>Draft genome sequence of Flaovobacterium columnare ARS1 isolated from channel catfish in Alabama.</title>
        <authorList>
            <person name="Cai W."/>
            <person name="Arias C."/>
        </authorList>
    </citation>
    <scope>NUCLEOTIDE SEQUENCE [LARGE SCALE GENOMIC DNA]</scope>
    <source>
        <strain evidence="10">ARS1</strain>
    </source>
</reference>
<evidence type="ECO:0000259" key="9">
    <source>
        <dbReference type="PROSITE" id="PS52040"/>
    </source>
</evidence>
<keyword evidence="5 6" id="KW-0413">Isomerase</keyword>
<feature type="compositionally biased region" description="Acidic residues" evidence="8">
    <location>
        <begin position="1"/>
        <end position="20"/>
    </location>
</feature>
<evidence type="ECO:0000256" key="6">
    <source>
        <dbReference type="PROSITE-ProRule" id="PRU01384"/>
    </source>
</evidence>
<feature type="active site" description="O-(5'-phospho-DNA)-tyrosine intermediate" evidence="6">
    <location>
        <position position="151"/>
    </location>
</feature>
<dbReference type="EMBL" id="RQSM01000003">
    <property type="protein sequence ID" value="RVU90596.1"/>
    <property type="molecule type" value="Genomic_DNA"/>
</dbReference>
<evidence type="ECO:0000256" key="4">
    <source>
        <dbReference type="ARBA" id="ARBA00023125"/>
    </source>
</evidence>
<evidence type="ECO:0000256" key="8">
    <source>
        <dbReference type="SAM" id="MobiDB-lite"/>
    </source>
</evidence>
<comment type="caution">
    <text evidence="10">The sequence shown here is derived from an EMBL/GenBank/DDBJ whole genome shotgun (WGS) entry which is preliminary data.</text>
</comment>
<dbReference type="AlphaFoldDB" id="A0A437UAD5"/>
<evidence type="ECO:0000313" key="11">
    <source>
        <dbReference type="Proteomes" id="UP000288951"/>
    </source>
</evidence>
<dbReference type="GO" id="GO:0003918">
    <property type="term" value="F:DNA topoisomerase type II (double strand cut, ATP-hydrolyzing) activity"/>
    <property type="evidence" value="ECO:0007669"/>
    <property type="project" value="UniProtKB-EC"/>
</dbReference>
<dbReference type="Gene3D" id="3.30.1360.40">
    <property type="match status" value="1"/>
</dbReference>
<evidence type="ECO:0000256" key="7">
    <source>
        <dbReference type="SAM" id="Coils"/>
    </source>
</evidence>
<dbReference type="Proteomes" id="UP000288951">
    <property type="component" value="Unassembled WGS sequence"/>
</dbReference>
<dbReference type="OrthoDB" id="9806486at2"/>
<dbReference type="PROSITE" id="PS52040">
    <property type="entry name" value="TOPO_IIA"/>
    <property type="match status" value="1"/>
</dbReference>